<reference evidence="2 3" key="1">
    <citation type="submission" date="2018-04" db="EMBL/GenBank/DDBJ databases">
        <title>Genomic Encyclopedia of Type Strains, Phase III (KMG-III): the genomes of soil and plant-associated and newly described type strains.</title>
        <authorList>
            <person name="Whitman W."/>
        </authorList>
    </citation>
    <scope>NUCLEOTIDE SEQUENCE [LARGE SCALE GENOMIC DNA]</scope>
    <source>
        <strain evidence="2 3">KA25</strain>
    </source>
</reference>
<dbReference type="Proteomes" id="UP000244060">
    <property type="component" value="Unassembled WGS sequence"/>
</dbReference>
<organism evidence="2 3">
    <name type="scientific">Cereibacter azotoformans</name>
    <dbReference type="NCBI Taxonomy" id="43057"/>
    <lineage>
        <taxon>Bacteria</taxon>
        <taxon>Pseudomonadati</taxon>
        <taxon>Pseudomonadota</taxon>
        <taxon>Alphaproteobacteria</taxon>
        <taxon>Rhodobacterales</taxon>
        <taxon>Paracoccaceae</taxon>
        <taxon>Cereibacter</taxon>
    </lineage>
</organism>
<comment type="caution">
    <text evidence="2">The sequence shown here is derived from an EMBL/GenBank/DDBJ whole genome shotgun (WGS) entry which is preliminary data.</text>
</comment>
<dbReference type="GO" id="GO:0003676">
    <property type="term" value="F:nucleic acid binding"/>
    <property type="evidence" value="ECO:0007669"/>
    <property type="project" value="InterPro"/>
</dbReference>
<dbReference type="InterPro" id="IPR003615">
    <property type="entry name" value="HNH_nuc"/>
</dbReference>
<accession>A0A2T5JV20</accession>
<keyword evidence="2" id="KW-0540">Nuclease</keyword>
<feature type="domain" description="HNH" evidence="1">
    <location>
        <begin position="101"/>
        <end position="144"/>
    </location>
</feature>
<evidence type="ECO:0000313" key="2">
    <source>
        <dbReference type="EMBL" id="PTR14007.1"/>
    </source>
</evidence>
<dbReference type="CDD" id="cd00085">
    <property type="entry name" value="HNHc"/>
    <property type="match status" value="1"/>
</dbReference>
<dbReference type="InterPro" id="IPR002711">
    <property type="entry name" value="HNH"/>
</dbReference>
<dbReference type="EMBL" id="QAOT01000018">
    <property type="protein sequence ID" value="PTR14007.1"/>
    <property type="molecule type" value="Genomic_DNA"/>
</dbReference>
<keyword evidence="2" id="KW-0255">Endonuclease</keyword>
<keyword evidence="3" id="KW-1185">Reference proteome</keyword>
<proteinExistence type="predicted"/>
<dbReference type="Pfam" id="PF01844">
    <property type="entry name" value="HNH"/>
    <property type="match status" value="1"/>
</dbReference>
<keyword evidence="2" id="KW-0378">Hydrolase</keyword>
<dbReference type="AlphaFoldDB" id="A0A2T5JV20"/>
<dbReference type="OrthoDB" id="9816185at2"/>
<gene>
    <name evidence="2" type="ORF">C8J28_1182</name>
</gene>
<dbReference type="GO" id="GO:0004519">
    <property type="term" value="F:endonuclease activity"/>
    <property type="evidence" value="ECO:0007669"/>
    <property type="project" value="UniProtKB-KW"/>
</dbReference>
<name>A0A2T5JV20_9RHOB</name>
<dbReference type="Gene3D" id="1.10.30.50">
    <property type="match status" value="1"/>
</dbReference>
<evidence type="ECO:0000313" key="3">
    <source>
        <dbReference type="Proteomes" id="UP000244060"/>
    </source>
</evidence>
<protein>
    <submittedName>
        <fullName evidence="2">5-methylcytosine-specific restriction endonuclease McrA</fullName>
    </submittedName>
</protein>
<sequence>MIRVPRIAATTRDIICSATSNADTDFKRFVRKEIARFEKEAEHYKILAELNSLYKVAPHSEVGLSTRDNFKAIYSEELSSAGGAARSHYDLIRASAPYGLCPYCGVGYVDQVDHFLPKSKFHEFALTSVNLVPICSRCNKNKGAKFAKRGCDQYIHPYFDLVEGIWLNCKIVFAPEVKVRFVISAEDVGEAMANRLERHFDDLKIGELYAAYSSSYLSVMRQQFLDLLDKRGVNALKFDVSEQLKQAERESSTGNDWKVALLRCLVSLPEFLERDNIKAIPSPENYPAWRCTAPS</sequence>
<dbReference type="GO" id="GO:0008270">
    <property type="term" value="F:zinc ion binding"/>
    <property type="evidence" value="ECO:0007669"/>
    <property type="project" value="InterPro"/>
</dbReference>
<evidence type="ECO:0000259" key="1">
    <source>
        <dbReference type="Pfam" id="PF01844"/>
    </source>
</evidence>